<keyword evidence="3" id="KW-0805">Transcription regulation</keyword>
<proteinExistence type="inferred from homology"/>
<dbReference type="SMR" id="A0A445K2B4"/>
<keyword evidence="9" id="KW-1185">Reference proteome</keyword>
<reference evidence="8 9" key="1">
    <citation type="submission" date="2018-09" db="EMBL/GenBank/DDBJ databases">
        <title>A high-quality reference genome of wild soybean provides a powerful tool to mine soybean genomes.</title>
        <authorList>
            <person name="Xie M."/>
            <person name="Chung C.Y.L."/>
            <person name="Li M.-W."/>
            <person name="Wong F.-L."/>
            <person name="Chan T.-F."/>
            <person name="Lam H.-M."/>
        </authorList>
    </citation>
    <scope>NUCLEOTIDE SEQUENCE [LARGE SCALE GENOMIC DNA]</scope>
    <source>
        <strain evidence="9">cv. W05</strain>
        <tissue evidence="8">Hypocotyl of etiolated seedlings</tissue>
    </source>
</reference>
<dbReference type="Gramene" id="XM_028386181.1">
    <property type="protein sequence ID" value="XP_028241982.1"/>
    <property type="gene ID" value="LOC114420260"/>
</dbReference>
<dbReference type="AlphaFoldDB" id="A0A445K2B4"/>
<dbReference type="GO" id="GO:0001006">
    <property type="term" value="F:RNA polymerase III type 3 promoter sequence-specific DNA binding"/>
    <property type="evidence" value="ECO:0007669"/>
    <property type="project" value="TreeGrafter"/>
</dbReference>
<dbReference type="GO" id="GO:0000978">
    <property type="term" value="F:RNA polymerase II cis-regulatory region sequence-specific DNA binding"/>
    <property type="evidence" value="ECO:0007669"/>
    <property type="project" value="TreeGrafter"/>
</dbReference>
<evidence type="ECO:0000256" key="3">
    <source>
        <dbReference type="ARBA" id="ARBA00023015"/>
    </source>
</evidence>
<keyword evidence="4" id="KW-0238">DNA-binding</keyword>
<accession>A0A445K2B4</accession>
<dbReference type="InterPro" id="IPR022042">
    <property type="entry name" value="snRNA-activating_su3"/>
</dbReference>
<sequence length="434" mass="50144">MERSIPEAAECDLSIPIPRGGPIYVPNMVGPSTRVPHFQTCLLSELRNLEAELSEDFSHLDISVDDLKIFTEDDLMDMALKEVFQGRENDENHPPLLDQPNARFGEKKSNRKRKGTNDSVLESDCIEKVEQVVRIKQKQEEDKASVKLHSFDRRINEAVHKSTRTERMRTLRSTSSTRKVNTASLQEHLPVLYPEVVLSVEVYHNVRKGTKIQELLVLGGQTLTALRDKIFCSTDQVMHKAGQHDPSGYFLIEDVFCPDLRDPSAIDLTRPILDWLRDSKEEAQKKWEYIITGELQKKQKAIMGEKSASQLPHFRSIEMHKIRFCDLSFQLGAGYLYCHQGDCTHTLVIRDMRLIHPEDVHNRAVYPIITFQLKLRFQKCNVCKIFRATKVTVDDKWTPENPCYFCDECFSLLHQADDGTLLYTDFVEYDYNHD</sequence>
<gene>
    <name evidence="8" type="ORF">D0Y65_019127</name>
</gene>
<dbReference type="Proteomes" id="UP000289340">
    <property type="component" value="Chromosome 7"/>
</dbReference>
<evidence type="ECO:0000313" key="8">
    <source>
        <dbReference type="EMBL" id="RZC04897.1"/>
    </source>
</evidence>
<comment type="caution">
    <text evidence="8">The sequence shown here is derived from an EMBL/GenBank/DDBJ whole genome shotgun (WGS) entry which is preliminary data.</text>
</comment>
<comment type="subcellular location">
    <subcellularLocation>
        <location evidence="1">Nucleus</location>
    </subcellularLocation>
</comment>
<comment type="similarity">
    <text evidence="2">Belongs to the SNAPC3/SRD2 family.</text>
</comment>
<dbReference type="PANTHER" id="PTHR13421:SF16">
    <property type="entry name" value="SNRNA-ACTIVATING PROTEIN COMPLEX SUBUNIT 3"/>
    <property type="match status" value="1"/>
</dbReference>
<dbReference type="GO" id="GO:0001046">
    <property type="term" value="F:core promoter sequence-specific DNA binding"/>
    <property type="evidence" value="ECO:0007669"/>
    <property type="project" value="TreeGrafter"/>
</dbReference>
<evidence type="ECO:0000256" key="7">
    <source>
        <dbReference type="SAM" id="MobiDB-lite"/>
    </source>
</evidence>
<evidence type="ECO:0000256" key="2">
    <source>
        <dbReference type="ARBA" id="ARBA00010410"/>
    </source>
</evidence>
<keyword evidence="6" id="KW-0539">Nucleus</keyword>
<evidence type="ECO:0000256" key="4">
    <source>
        <dbReference type="ARBA" id="ARBA00023125"/>
    </source>
</evidence>
<name>A0A445K2B4_GLYSO</name>
<dbReference type="PANTHER" id="PTHR13421">
    <property type="entry name" value="SNRNA-ACTIVATING PROTEIN COMPLEX SUBUNIT 3"/>
    <property type="match status" value="1"/>
</dbReference>
<evidence type="ECO:0000256" key="1">
    <source>
        <dbReference type="ARBA" id="ARBA00004123"/>
    </source>
</evidence>
<feature type="region of interest" description="Disordered" evidence="7">
    <location>
        <begin position="87"/>
        <end position="119"/>
    </location>
</feature>
<keyword evidence="5" id="KW-0804">Transcription</keyword>
<dbReference type="Pfam" id="PF12251">
    <property type="entry name" value="SNAPC3"/>
    <property type="match status" value="1"/>
</dbReference>
<dbReference type="GO" id="GO:0005634">
    <property type="term" value="C:nucleus"/>
    <property type="evidence" value="ECO:0007669"/>
    <property type="project" value="UniProtKB-SubCell"/>
</dbReference>
<dbReference type="GO" id="GO:0003681">
    <property type="term" value="F:bent DNA binding"/>
    <property type="evidence" value="ECO:0007669"/>
    <property type="project" value="TreeGrafter"/>
</dbReference>
<dbReference type="EMBL" id="QZWG01000007">
    <property type="protein sequence ID" value="RZC04897.1"/>
    <property type="molecule type" value="Genomic_DNA"/>
</dbReference>
<dbReference type="GO" id="GO:0042796">
    <property type="term" value="P:snRNA transcription by RNA polymerase III"/>
    <property type="evidence" value="ECO:0007669"/>
    <property type="project" value="TreeGrafter"/>
</dbReference>
<dbReference type="GO" id="GO:0042795">
    <property type="term" value="P:snRNA transcription by RNA polymerase II"/>
    <property type="evidence" value="ECO:0007669"/>
    <property type="project" value="TreeGrafter"/>
</dbReference>
<dbReference type="GO" id="GO:0019185">
    <property type="term" value="C:snRNA-activating protein complex"/>
    <property type="evidence" value="ECO:0007669"/>
    <property type="project" value="TreeGrafter"/>
</dbReference>
<evidence type="ECO:0000256" key="6">
    <source>
        <dbReference type="ARBA" id="ARBA00023242"/>
    </source>
</evidence>
<evidence type="ECO:0000256" key="5">
    <source>
        <dbReference type="ARBA" id="ARBA00023163"/>
    </source>
</evidence>
<protein>
    <submittedName>
        <fullName evidence="8">snRNA-activating protein complex subunit isoform D</fullName>
    </submittedName>
</protein>
<evidence type="ECO:0000313" key="9">
    <source>
        <dbReference type="Proteomes" id="UP000289340"/>
    </source>
</evidence>
<organism evidence="8 9">
    <name type="scientific">Glycine soja</name>
    <name type="common">Wild soybean</name>
    <dbReference type="NCBI Taxonomy" id="3848"/>
    <lineage>
        <taxon>Eukaryota</taxon>
        <taxon>Viridiplantae</taxon>
        <taxon>Streptophyta</taxon>
        <taxon>Embryophyta</taxon>
        <taxon>Tracheophyta</taxon>
        <taxon>Spermatophyta</taxon>
        <taxon>Magnoliopsida</taxon>
        <taxon>eudicotyledons</taxon>
        <taxon>Gunneridae</taxon>
        <taxon>Pentapetalae</taxon>
        <taxon>rosids</taxon>
        <taxon>fabids</taxon>
        <taxon>Fabales</taxon>
        <taxon>Fabaceae</taxon>
        <taxon>Papilionoideae</taxon>
        <taxon>50 kb inversion clade</taxon>
        <taxon>NPAAA clade</taxon>
        <taxon>indigoferoid/millettioid clade</taxon>
        <taxon>Phaseoleae</taxon>
        <taxon>Glycine</taxon>
        <taxon>Glycine subgen. Soja</taxon>
    </lineage>
</organism>